<dbReference type="Proteomes" id="UP000515789">
    <property type="component" value="Chromosome"/>
</dbReference>
<dbReference type="SUPFAM" id="SSF52540">
    <property type="entry name" value="P-loop containing nucleoside triphosphate hydrolases"/>
    <property type="match status" value="1"/>
</dbReference>
<dbReference type="InterPro" id="IPR051162">
    <property type="entry name" value="T4SS_component"/>
</dbReference>
<dbReference type="GeneID" id="75052063"/>
<gene>
    <name evidence="1" type="ORF">E5259_18595</name>
</gene>
<reference evidence="1 2" key="1">
    <citation type="submission" date="2019-04" db="EMBL/GenBank/DDBJ databases">
        <authorList>
            <person name="Schori C."/>
            <person name="Ahrens C."/>
        </authorList>
    </citation>
    <scope>NUCLEOTIDE SEQUENCE [LARGE SCALE GENOMIC DNA]</scope>
    <source>
        <strain evidence="1 2">DSM 2950</strain>
    </source>
</reference>
<dbReference type="EMBL" id="CP039126">
    <property type="protein sequence ID" value="QMW79454.1"/>
    <property type="molecule type" value="Genomic_DNA"/>
</dbReference>
<evidence type="ECO:0000313" key="2">
    <source>
        <dbReference type="Proteomes" id="UP000515789"/>
    </source>
</evidence>
<sequence>MFPIKYIENNLVFNHDGECFAYYELIPYNYSFLSPEEKYMVHDNFRQLIAQNRDGKIHALQISTESSIRQTQERSKKEVTGRLREVACAKIEEQTEALVDMIGENQIDYRFFLGFKLLVNEEEISLKHAGKSAAMTFADFLYEVNHQLMGDFVSMSNDEIARFQKMEKLLESKISRRFKIRRLEKHDFGYLIEHIYGKTGVAYEDYAYDFPVKKLQKETLVKRFDLIRPTRCQITENQRYLKLDSEEQTTYAAYFTINNIVGELDFPSSEIFYYQQQQFTFPVSTSMNVEIVTNKKALTTVRNKKKELKDLDNHAWESNNETSNNVVDALDSVNELETTLDQSKESMYKLSYVVRVAADSLDELKRRCDEVKDFYDDLNVKLVRPFGDMLGLHGEFLPASKRYINDYIQYVTSDFLAGLGFGATQQLGENDGIYIGYNLDTGRNVYLKPSLAAQGVKGSVTNALAAAFLGSLGGGKSFCNNLIVYYAVLFGGSAVIVDPKSERGNWKETLPEIAQEINIVNLTSEARNKGLLDPYEIMKNLKDAESLAIDILTFLTGISSRDGEKFPVLRKAIRSVTQGKRRGLLCVIDELRKEDTPVASNIAEHIESMVDYDFSHLLFSDGTVEQSISLDKQLNIIQVADLVLPDRDTRFEEYTTMELLSVAMLIVISTFALDYIHSDRSIFKMVDLDEAWTFLQVAQGKALSNKLIRAGRSMNAAVYFVTQNSGDVDDEKMKNNIGLKFAFRSTDISEIKNTLEFFGVDKDDENNQKRLRDLENGQCLFQDLYGRVGVIQIHPVFADLFHAFDTRPPIQTEETR</sequence>
<organism evidence="1 2">
    <name type="scientific">Blautia producta</name>
    <dbReference type="NCBI Taxonomy" id="33035"/>
    <lineage>
        <taxon>Bacteria</taxon>
        <taxon>Bacillati</taxon>
        <taxon>Bacillota</taxon>
        <taxon>Clostridia</taxon>
        <taxon>Lachnospirales</taxon>
        <taxon>Lachnospiraceae</taxon>
        <taxon>Blautia</taxon>
    </lineage>
</organism>
<dbReference type="Gene3D" id="3.40.50.300">
    <property type="entry name" value="P-loop containing nucleotide triphosphate hydrolases"/>
    <property type="match status" value="2"/>
</dbReference>
<dbReference type="PANTHER" id="PTHR30121">
    <property type="entry name" value="UNCHARACTERIZED PROTEIN YJGR-RELATED"/>
    <property type="match status" value="1"/>
</dbReference>
<keyword evidence="1" id="KW-0067">ATP-binding</keyword>
<dbReference type="GO" id="GO:0005524">
    <property type="term" value="F:ATP binding"/>
    <property type="evidence" value="ECO:0007669"/>
    <property type="project" value="UniProtKB-KW"/>
</dbReference>
<proteinExistence type="predicted"/>
<dbReference type="AlphaFoldDB" id="A0A7G5MXW1"/>
<dbReference type="Pfam" id="PF12846">
    <property type="entry name" value="AAA_10"/>
    <property type="match status" value="1"/>
</dbReference>
<keyword evidence="1" id="KW-0547">Nucleotide-binding</keyword>
<dbReference type="PIRSF" id="PIRSF015040">
    <property type="entry name" value="ATPase_SAG2001_prd"/>
    <property type="match status" value="1"/>
</dbReference>
<dbReference type="PANTHER" id="PTHR30121:SF6">
    <property type="entry name" value="SLR6007 PROTEIN"/>
    <property type="match status" value="1"/>
</dbReference>
<evidence type="ECO:0000313" key="1">
    <source>
        <dbReference type="EMBL" id="QMW79454.1"/>
    </source>
</evidence>
<protein>
    <submittedName>
        <fullName evidence="1">ATP-binding protein</fullName>
    </submittedName>
</protein>
<accession>A0A7G5MXW1</accession>
<dbReference type="InterPro" id="IPR027417">
    <property type="entry name" value="P-loop_NTPase"/>
</dbReference>
<name>A0A7G5MXW1_9FIRM</name>
<dbReference type="InterPro" id="IPR016628">
    <property type="entry name" value="ATPase_SAG2001_prd"/>
</dbReference>
<dbReference type="RefSeq" id="WP_163118093.1">
    <property type="nucleotide sequence ID" value="NZ_CP039126.1"/>
</dbReference>